<evidence type="ECO:0000256" key="3">
    <source>
        <dbReference type="ARBA" id="ARBA00023125"/>
    </source>
</evidence>
<evidence type="ECO:0000259" key="5">
    <source>
        <dbReference type="Pfam" id="PF13377"/>
    </source>
</evidence>
<feature type="non-terminal residue" evidence="6">
    <location>
        <position position="1"/>
    </location>
</feature>
<keyword evidence="4" id="KW-0804">Transcription</keyword>
<dbReference type="AlphaFoldDB" id="A0A6N7EKX7"/>
<dbReference type="GO" id="GO:0003700">
    <property type="term" value="F:DNA-binding transcription factor activity"/>
    <property type="evidence" value="ECO:0007669"/>
    <property type="project" value="TreeGrafter"/>
</dbReference>
<sequence>VTGTSETMSAKDRLTGYTRAVTELGLDADPSLVISGESDESVAHTEVRRHLESHARATALVVANNQMAIGALRAVRDSGLKVPRDIAIASFDDFEGADLLDPGLTVVRQDTATLASSAVSLLLRRITNPSRQARTVTVPTTLEHRGSCGCGRKRYRQLSG</sequence>
<proteinExistence type="predicted"/>
<dbReference type="PANTHER" id="PTHR30146">
    <property type="entry name" value="LACI-RELATED TRANSCRIPTIONAL REPRESSOR"/>
    <property type="match status" value="1"/>
</dbReference>
<dbReference type="InterPro" id="IPR028082">
    <property type="entry name" value="Peripla_BP_I"/>
</dbReference>
<dbReference type="CDD" id="cd06267">
    <property type="entry name" value="PBP1_LacI_sugar_binding-like"/>
    <property type="match status" value="1"/>
</dbReference>
<dbReference type="InterPro" id="IPR046335">
    <property type="entry name" value="LacI/GalR-like_sensor"/>
</dbReference>
<evidence type="ECO:0000313" key="6">
    <source>
        <dbReference type="EMBL" id="MPV38799.1"/>
    </source>
</evidence>
<dbReference type="GO" id="GO:0000976">
    <property type="term" value="F:transcription cis-regulatory region binding"/>
    <property type="evidence" value="ECO:0007669"/>
    <property type="project" value="TreeGrafter"/>
</dbReference>
<evidence type="ECO:0000256" key="4">
    <source>
        <dbReference type="ARBA" id="ARBA00023163"/>
    </source>
</evidence>
<keyword evidence="1" id="KW-0678">Repressor</keyword>
<accession>A0A6N7EKX7</accession>
<feature type="domain" description="Transcriptional regulator LacI/GalR-like sensor" evidence="5">
    <location>
        <begin position="6"/>
        <end position="148"/>
    </location>
</feature>
<protein>
    <submittedName>
        <fullName evidence="6">LacI family transcriptional regulator</fullName>
    </submittedName>
</protein>
<dbReference type="SUPFAM" id="SSF53822">
    <property type="entry name" value="Periplasmic binding protein-like I"/>
    <property type="match status" value="1"/>
</dbReference>
<name>A0A6N7EKX7_9MICO</name>
<reference evidence="6 7" key="1">
    <citation type="submission" date="2019-10" db="EMBL/GenBank/DDBJ databases">
        <title>Georgenia wutianyii sp. nov. and Georgenia yuyongxinii sp. nov. isolated from plateau pika (Ochotona curzoniae) in the Qinghai-Tibet plateau of China.</title>
        <authorList>
            <person name="Tian Z."/>
        </authorList>
    </citation>
    <scope>NUCLEOTIDE SEQUENCE [LARGE SCALE GENOMIC DNA]</scope>
    <source>
        <strain evidence="6 7">JCM 19765</strain>
    </source>
</reference>
<gene>
    <name evidence="6" type="ORF">GB881_17445</name>
</gene>
<dbReference type="EMBL" id="WHPC01000111">
    <property type="protein sequence ID" value="MPV38799.1"/>
    <property type="molecule type" value="Genomic_DNA"/>
</dbReference>
<keyword evidence="7" id="KW-1185">Reference proteome</keyword>
<keyword evidence="3" id="KW-0238">DNA-binding</keyword>
<dbReference type="RefSeq" id="WP_193721644.1">
    <property type="nucleotide sequence ID" value="NZ_WHPC01000111.1"/>
</dbReference>
<dbReference type="Pfam" id="PF13377">
    <property type="entry name" value="Peripla_BP_3"/>
    <property type="match status" value="1"/>
</dbReference>
<comment type="caution">
    <text evidence="6">The sequence shown here is derived from an EMBL/GenBank/DDBJ whole genome shotgun (WGS) entry which is preliminary data.</text>
</comment>
<organism evidence="6 7">
    <name type="scientific">Georgenia subflava</name>
    <dbReference type="NCBI Taxonomy" id="1622177"/>
    <lineage>
        <taxon>Bacteria</taxon>
        <taxon>Bacillati</taxon>
        <taxon>Actinomycetota</taxon>
        <taxon>Actinomycetes</taxon>
        <taxon>Micrococcales</taxon>
        <taxon>Bogoriellaceae</taxon>
        <taxon>Georgenia</taxon>
    </lineage>
</organism>
<evidence type="ECO:0000256" key="2">
    <source>
        <dbReference type="ARBA" id="ARBA00023015"/>
    </source>
</evidence>
<evidence type="ECO:0000256" key="1">
    <source>
        <dbReference type="ARBA" id="ARBA00022491"/>
    </source>
</evidence>
<keyword evidence="2" id="KW-0805">Transcription regulation</keyword>
<dbReference type="Gene3D" id="3.40.50.2300">
    <property type="match status" value="1"/>
</dbReference>
<dbReference type="Proteomes" id="UP000437709">
    <property type="component" value="Unassembled WGS sequence"/>
</dbReference>
<dbReference type="PANTHER" id="PTHR30146:SF148">
    <property type="entry name" value="HTH-TYPE TRANSCRIPTIONAL REPRESSOR PURR-RELATED"/>
    <property type="match status" value="1"/>
</dbReference>
<evidence type="ECO:0000313" key="7">
    <source>
        <dbReference type="Proteomes" id="UP000437709"/>
    </source>
</evidence>